<reference evidence="8 12" key="2">
    <citation type="submission" date="2015-12" db="EMBL/GenBank/DDBJ databases">
        <title>Bacillus cereus Group isolate.</title>
        <authorList>
            <person name="Kovac J."/>
        </authorList>
    </citation>
    <scope>NUCLEOTIDE SEQUENCE [LARGE SCALE GENOMIC DNA]</scope>
    <source>
        <strain evidence="8 12">FSL W8-0275</strain>
    </source>
</reference>
<dbReference type="InterPro" id="IPR050090">
    <property type="entry name" value="Tyrosine_recombinase_XerCD"/>
</dbReference>
<dbReference type="GO" id="GO:0003677">
    <property type="term" value="F:DNA binding"/>
    <property type="evidence" value="ECO:0007669"/>
    <property type="project" value="UniProtKB-UniRule"/>
</dbReference>
<evidence type="ECO:0000259" key="6">
    <source>
        <dbReference type="PROSITE" id="PS51898"/>
    </source>
</evidence>
<proteinExistence type="inferred from homology"/>
<dbReference type="PANTHER" id="PTHR30349:SF41">
    <property type="entry name" value="INTEGRASE_RECOMBINASE PROTEIN MJ0367-RELATED"/>
    <property type="match status" value="1"/>
</dbReference>
<dbReference type="SUPFAM" id="SSF56349">
    <property type="entry name" value="DNA breaking-rejoining enzymes"/>
    <property type="match status" value="1"/>
</dbReference>
<dbReference type="InterPro" id="IPR010998">
    <property type="entry name" value="Integrase_recombinase_N"/>
</dbReference>
<evidence type="ECO:0000256" key="1">
    <source>
        <dbReference type="ARBA" id="ARBA00008857"/>
    </source>
</evidence>
<dbReference type="GeneID" id="92799096"/>
<organism evidence="8 12">
    <name type="scientific">Bacillus cereus</name>
    <dbReference type="NCBI Taxonomy" id="1396"/>
    <lineage>
        <taxon>Bacteria</taxon>
        <taxon>Bacillati</taxon>
        <taxon>Bacillota</taxon>
        <taxon>Bacilli</taxon>
        <taxon>Bacillales</taxon>
        <taxon>Bacillaceae</taxon>
        <taxon>Bacillus</taxon>
        <taxon>Bacillus cereus group</taxon>
    </lineage>
</organism>
<dbReference type="PROSITE" id="PS51898">
    <property type="entry name" value="TYR_RECOMBINASE"/>
    <property type="match status" value="1"/>
</dbReference>
<dbReference type="InterPro" id="IPR044068">
    <property type="entry name" value="CB"/>
</dbReference>
<evidence type="ECO:0000313" key="12">
    <source>
        <dbReference type="Proteomes" id="UP000075591"/>
    </source>
</evidence>
<evidence type="ECO:0000313" key="15">
    <source>
        <dbReference type="Proteomes" id="UP000613452"/>
    </source>
</evidence>
<gene>
    <name evidence="8" type="ORF">AT274_08745</name>
    <name evidence="9" type="ORF">B4088_4726</name>
    <name evidence="11" type="ORF">BKK64_15995</name>
    <name evidence="10" type="ORF">JCR31_11750</name>
</gene>
<feature type="region of interest" description="Disordered" evidence="5">
    <location>
        <begin position="389"/>
        <end position="410"/>
    </location>
</feature>
<evidence type="ECO:0000256" key="5">
    <source>
        <dbReference type="SAM" id="MobiDB-lite"/>
    </source>
</evidence>
<evidence type="ECO:0000313" key="14">
    <source>
        <dbReference type="Proteomes" id="UP000184161"/>
    </source>
</evidence>
<reference evidence="9 13" key="1">
    <citation type="submission" date="2015-09" db="EMBL/GenBank/DDBJ databases">
        <title>Bacillus cereus food isolates.</title>
        <authorList>
            <person name="Boekhorst J."/>
        </authorList>
    </citation>
    <scope>NUCLEOTIDE SEQUENCE [LARGE SCALE GENOMIC DNA]</scope>
    <source>
        <strain evidence="9 13">B4088</strain>
    </source>
</reference>
<evidence type="ECO:0000256" key="3">
    <source>
        <dbReference type="ARBA" id="ARBA00023172"/>
    </source>
</evidence>
<dbReference type="Proteomes" id="UP000184161">
    <property type="component" value="Unassembled WGS sequence"/>
</dbReference>
<evidence type="ECO:0000313" key="8">
    <source>
        <dbReference type="EMBL" id="KXX93354.1"/>
    </source>
</evidence>
<dbReference type="EMBL" id="JAEFBZ010000001">
    <property type="protein sequence ID" value="MBK1608585.1"/>
    <property type="molecule type" value="Genomic_DNA"/>
</dbReference>
<comment type="caution">
    <text evidence="8">The sequence shown here is derived from an EMBL/GenBank/DDBJ whole genome shotgun (WGS) entry which is preliminary data.</text>
</comment>
<dbReference type="Proteomes" id="UP000613452">
    <property type="component" value="Unassembled WGS sequence"/>
</dbReference>
<evidence type="ECO:0000313" key="10">
    <source>
        <dbReference type="EMBL" id="MBK1608585.1"/>
    </source>
</evidence>
<dbReference type="PROSITE" id="PS51900">
    <property type="entry name" value="CB"/>
    <property type="match status" value="1"/>
</dbReference>
<dbReference type="Gene3D" id="1.10.150.130">
    <property type="match status" value="1"/>
</dbReference>
<reference evidence="10 15" key="4">
    <citation type="submission" date="2020-12" db="EMBL/GenBank/DDBJ databases">
        <title>Genome assembly for a thermostable protease producing Bacillus cereus MAKP1 strain isolated from chicken gut.</title>
        <authorList>
            <person name="Malaviya A."/>
        </authorList>
    </citation>
    <scope>NUCLEOTIDE SEQUENCE [LARGE SCALE GENOMIC DNA]</scope>
    <source>
        <strain evidence="10 15">MAKP1</strain>
    </source>
</reference>
<dbReference type="EMBL" id="LOMT01000108">
    <property type="protein sequence ID" value="KXX93354.1"/>
    <property type="molecule type" value="Genomic_DNA"/>
</dbReference>
<reference evidence="11 14" key="3">
    <citation type="submission" date="2016-10" db="EMBL/GenBank/DDBJ databases">
        <title>Draft Genome Sequence of one Bacillus cereus strain isolated from pooled breast milk.</title>
        <authorList>
            <person name="Woudstra C."/>
            <person name="Chamoin A."/>
            <person name="Gentil S."/>
            <person name="Rambeloson T."/>
            <person name="Delannoye S."/>
            <person name="Heinnekine J.A."/>
            <person name="Herbin S."/>
            <person name="Fach P."/>
        </authorList>
    </citation>
    <scope>NUCLEOTIDE SEQUENCE [LARGE SCALE GENOMIC DNA]</scope>
    <source>
        <strain evidence="11 14">16SBCL1279</strain>
    </source>
</reference>
<dbReference type="PANTHER" id="PTHR30349">
    <property type="entry name" value="PHAGE INTEGRASE-RELATED"/>
    <property type="match status" value="1"/>
</dbReference>
<dbReference type="InterPro" id="IPR002104">
    <property type="entry name" value="Integrase_catalytic"/>
</dbReference>
<dbReference type="Proteomes" id="UP000076482">
    <property type="component" value="Unassembled WGS sequence"/>
</dbReference>
<dbReference type="InterPro" id="IPR013762">
    <property type="entry name" value="Integrase-like_cat_sf"/>
</dbReference>
<dbReference type="EMBL" id="MLYK01000035">
    <property type="protein sequence ID" value="OJS94820.1"/>
    <property type="molecule type" value="Genomic_DNA"/>
</dbReference>
<dbReference type="Pfam" id="PF00589">
    <property type="entry name" value="Phage_integrase"/>
    <property type="match status" value="1"/>
</dbReference>
<accession>A0A150B112</accession>
<evidence type="ECO:0000313" key="13">
    <source>
        <dbReference type="Proteomes" id="UP000076482"/>
    </source>
</evidence>
<protein>
    <submittedName>
        <fullName evidence="9">Mobile element protein</fullName>
    </submittedName>
    <submittedName>
        <fullName evidence="8">Transposase</fullName>
    </submittedName>
    <submittedName>
        <fullName evidence="10">Tyrosine-type recombinase/integrase</fullName>
    </submittedName>
</protein>
<dbReference type="InterPro" id="IPR011010">
    <property type="entry name" value="DNA_brk_join_enz"/>
</dbReference>
<sequence>MTISRKEKTIKDKWHEIVSVREAQTGNGTMYYLMDENLDFILLVKEYLDMIQARAIREVSPNTIKTYCYNLWYFIVYLKIKGLGILDLDGKPDILTNFKLWLKNPYRFYENVEMLDYEYVEDDLKVSTVNAIVDRVSSLFLWLKASGRIKDNPVVYRNVMVTNEMRDKDMLSHTRKSRTVQKNTLKSKVPHIIPKTIDQKDFQTYLKAVNLLRDKIILLTLKEGGVRSGELLGVKLEDIDYGEQGIHIRFRPDNENGSRAKAGYGRDRFVHLPPDLMILIDRYISSYWVNSDPVTDFLFVVVNSNNPMDNGKPMKKSTLTSTLNHYNRKTGIKLNTHKLRHTHVTELAREYISKGEPINWKYIQERVGHKDVATTMQIYAHLNAEDHKKEYQRMSEYREEKRKERENGKK</sequence>
<dbReference type="RefSeq" id="WP_000156041.1">
    <property type="nucleotide sequence ID" value="NZ_AP022857.1"/>
</dbReference>
<dbReference type="PATRIC" id="fig|1396.429.peg.39"/>
<evidence type="ECO:0000259" key="7">
    <source>
        <dbReference type="PROSITE" id="PS51900"/>
    </source>
</evidence>
<keyword evidence="2 4" id="KW-0238">DNA-binding</keyword>
<dbReference type="Proteomes" id="UP000075591">
    <property type="component" value="Unassembled WGS sequence"/>
</dbReference>
<dbReference type="AlphaFoldDB" id="A0A150B112"/>
<dbReference type="Gene3D" id="1.10.443.10">
    <property type="entry name" value="Intergrase catalytic core"/>
    <property type="match status" value="1"/>
</dbReference>
<name>A0A150B112_BACCE</name>
<dbReference type="EMBL" id="LJKE01000087">
    <property type="protein sequence ID" value="KZD57690.1"/>
    <property type="molecule type" value="Genomic_DNA"/>
</dbReference>
<dbReference type="GO" id="GO:0015074">
    <property type="term" value="P:DNA integration"/>
    <property type="evidence" value="ECO:0007669"/>
    <property type="project" value="InterPro"/>
</dbReference>
<evidence type="ECO:0000256" key="2">
    <source>
        <dbReference type="ARBA" id="ARBA00023125"/>
    </source>
</evidence>
<evidence type="ECO:0000313" key="9">
    <source>
        <dbReference type="EMBL" id="KZD57690.1"/>
    </source>
</evidence>
<comment type="similarity">
    <text evidence="1">Belongs to the 'phage' integrase family.</text>
</comment>
<evidence type="ECO:0000313" key="11">
    <source>
        <dbReference type="EMBL" id="OJS94820.1"/>
    </source>
</evidence>
<evidence type="ECO:0000256" key="4">
    <source>
        <dbReference type="PROSITE-ProRule" id="PRU01248"/>
    </source>
</evidence>
<feature type="domain" description="Tyr recombinase" evidence="6">
    <location>
        <begin position="192"/>
        <end position="392"/>
    </location>
</feature>
<feature type="domain" description="Core-binding (CB)" evidence="7">
    <location>
        <begin position="38"/>
        <end position="144"/>
    </location>
</feature>
<dbReference type="GO" id="GO:0006310">
    <property type="term" value="P:DNA recombination"/>
    <property type="evidence" value="ECO:0007669"/>
    <property type="project" value="UniProtKB-KW"/>
</dbReference>
<keyword evidence="3" id="KW-0233">DNA recombination</keyword>